<dbReference type="OrthoDB" id="495685at2"/>
<dbReference type="InterPro" id="IPR035069">
    <property type="entry name" value="TTHA1013/TTHA0281-like"/>
</dbReference>
<dbReference type="Gene3D" id="3.30.160.250">
    <property type="match status" value="1"/>
</dbReference>
<name>A0A2T1DTT5_9CYAN</name>
<organism evidence="1 2">
    <name type="scientific">Stenomitos frigidus ULC18</name>
    <dbReference type="NCBI Taxonomy" id="2107698"/>
    <lineage>
        <taxon>Bacteria</taxon>
        <taxon>Bacillati</taxon>
        <taxon>Cyanobacteriota</taxon>
        <taxon>Cyanophyceae</taxon>
        <taxon>Leptolyngbyales</taxon>
        <taxon>Leptolyngbyaceae</taxon>
        <taxon>Stenomitos</taxon>
    </lineage>
</organism>
<evidence type="ECO:0008006" key="3">
    <source>
        <dbReference type="Google" id="ProtNLM"/>
    </source>
</evidence>
<reference evidence="1 2" key="2">
    <citation type="submission" date="2018-03" db="EMBL/GenBank/DDBJ databases">
        <title>The ancient ancestry and fast evolution of plastids.</title>
        <authorList>
            <person name="Moore K.R."/>
            <person name="Magnabosco C."/>
            <person name="Momper L."/>
            <person name="Gold D.A."/>
            <person name="Bosak T."/>
            <person name="Fournier G.P."/>
        </authorList>
    </citation>
    <scope>NUCLEOTIDE SEQUENCE [LARGE SCALE GENOMIC DNA]</scope>
    <source>
        <strain evidence="1 2">ULC18</strain>
    </source>
</reference>
<accession>A0A2T1DTT5</accession>
<dbReference type="SUPFAM" id="SSF143100">
    <property type="entry name" value="TTHA1013/TTHA0281-like"/>
    <property type="match status" value="1"/>
</dbReference>
<dbReference type="RefSeq" id="WP_106260938.1">
    <property type="nucleotide sequence ID" value="NZ_CAWNSW010000143.1"/>
</dbReference>
<evidence type="ECO:0000313" key="2">
    <source>
        <dbReference type="Proteomes" id="UP000239576"/>
    </source>
</evidence>
<sequence length="77" mass="8499">MALQTHIHAIIYPGDQSGYIAECQEVSVVTQGRTLDEVSHNLREAVALYLEDEDPSQLGLVAKPSLVVTFELQPEYA</sequence>
<comment type="caution">
    <text evidence="1">The sequence shown here is derived from an EMBL/GenBank/DDBJ whole genome shotgun (WGS) entry which is preliminary data.</text>
</comment>
<keyword evidence="2" id="KW-1185">Reference proteome</keyword>
<reference evidence="2" key="1">
    <citation type="submission" date="2018-02" db="EMBL/GenBank/DDBJ databases">
        <authorList>
            <person name="Moore K."/>
            <person name="Momper L."/>
        </authorList>
    </citation>
    <scope>NUCLEOTIDE SEQUENCE [LARGE SCALE GENOMIC DNA]</scope>
    <source>
        <strain evidence="2">ULC18</strain>
    </source>
</reference>
<dbReference type="AlphaFoldDB" id="A0A2T1DTT5"/>
<dbReference type="EMBL" id="PVWK01000159">
    <property type="protein sequence ID" value="PSB23784.1"/>
    <property type="molecule type" value="Genomic_DNA"/>
</dbReference>
<gene>
    <name evidence="1" type="ORF">C7B82_30100</name>
</gene>
<evidence type="ECO:0000313" key="1">
    <source>
        <dbReference type="EMBL" id="PSB23784.1"/>
    </source>
</evidence>
<protein>
    <recommendedName>
        <fullName evidence="3">Type II toxin-antitoxin system HicB family antitoxin</fullName>
    </recommendedName>
</protein>
<dbReference type="Proteomes" id="UP000239576">
    <property type="component" value="Unassembled WGS sequence"/>
</dbReference>
<proteinExistence type="predicted"/>